<accession>A0AAE1CX47</accession>
<evidence type="ECO:0000313" key="2">
    <source>
        <dbReference type="EMBL" id="KAK3742498.1"/>
    </source>
</evidence>
<evidence type="ECO:0000313" key="3">
    <source>
        <dbReference type="Proteomes" id="UP001283361"/>
    </source>
</evidence>
<proteinExistence type="predicted"/>
<gene>
    <name evidence="2" type="ORF">RRG08_060000</name>
</gene>
<organism evidence="2 3">
    <name type="scientific">Elysia crispata</name>
    <name type="common">lettuce slug</name>
    <dbReference type="NCBI Taxonomy" id="231223"/>
    <lineage>
        <taxon>Eukaryota</taxon>
        <taxon>Metazoa</taxon>
        <taxon>Spiralia</taxon>
        <taxon>Lophotrochozoa</taxon>
        <taxon>Mollusca</taxon>
        <taxon>Gastropoda</taxon>
        <taxon>Heterobranchia</taxon>
        <taxon>Euthyneura</taxon>
        <taxon>Panpulmonata</taxon>
        <taxon>Sacoglossa</taxon>
        <taxon>Placobranchoidea</taxon>
        <taxon>Plakobranchidae</taxon>
        <taxon>Elysia</taxon>
    </lineage>
</organism>
<name>A0AAE1CX47_9GAST</name>
<protein>
    <submittedName>
        <fullName evidence="2">Uncharacterized protein</fullName>
    </submittedName>
</protein>
<dbReference type="AlphaFoldDB" id="A0AAE1CX47"/>
<dbReference type="EMBL" id="JAWDGP010006349">
    <property type="protein sequence ID" value="KAK3742498.1"/>
    <property type="molecule type" value="Genomic_DNA"/>
</dbReference>
<reference evidence="2" key="1">
    <citation type="journal article" date="2023" name="G3 (Bethesda)">
        <title>A reference genome for the long-term kleptoplast-retaining sea slug Elysia crispata morphotype clarki.</title>
        <authorList>
            <person name="Eastman K.E."/>
            <person name="Pendleton A.L."/>
            <person name="Shaikh M.A."/>
            <person name="Suttiyut T."/>
            <person name="Ogas R."/>
            <person name="Tomko P."/>
            <person name="Gavelis G."/>
            <person name="Widhalm J.R."/>
            <person name="Wisecaver J.H."/>
        </authorList>
    </citation>
    <scope>NUCLEOTIDE SEQUENCE</scope>
    <source>
        <strain evidence="2">ECLA1</strain>
    </source>
</reference>
<dbReference type="Proteomes" id="UP001283361">
    <property type="component" value="Unassembled WGS sequence"/>
</dbReference>
<comment type="caution">
    <text evidence="2">The sequence shown here is derived from an EMBL/GenBank/DDBJ whole genome shotgun (WGS) entry which is preliminary data.</text>
</comment>
<keyword evidence="3" id="KW-1185">Reference proteome</keyword>
<feature type="region of interest" description="Disordered" evidence="1">
    <location>
        <begin position="220"/>
        <end position="261"/>
    </location>
</feature>
<evidence type="ECO:0000256" key="1">
    <source>
        <dbReference type="SAM" id="MobiDB-lite"/>
    </source>
</evidence>
<sequence>MSIFREFFVDIERSNASQTGGHTILSHMFQSLTLMSRAVVLSPQPHLYHQTTPSAGRVVSACTMTHRGKADILPPLVSPWVVSRNWGSLRSTALESSVFYLVAERDVEKAKTKAQLLRYRKRARNLWNRYLKLLNLSDRLGCAGADRCYCCTIRSVSAAMLDQNVPLTIDPGLGVWVLIWRPFDKPSAPSNMTRFFTLCRSWLRLTSIITILKDKETKVERVKGERETKDERVKRERETNDERVQGGKREDKDESQRIKRN</sequence>